<comment type="subunit">
    <text evidence="13">Homodimer.</text>
</comment>
<evidence type="ECO:0000256" key="12">
    <source>
        <dbReference type="ARBA" id="ARBA00049515"/>
    </source>
</evidence>
<dbReference type="InterPro" id="IPR012675">
    <property type="entry name" value="Beta-grasp_dom_sf"/>
</dbReference>
<keyword evidence="3 13" id="KW-0820">tRNA-binding</keyword>
<sequence length="642" mass="74052">MKIKLLDGSINEYNKSMTIKEIAVDLSTSLGKTVIAGKVDGLLVPSDFIVEKDAQVEIVVNKSELIEEIVNATAGFLTMVAINKIDRNAINAEISYKKNDMEFNATFFADPRWKLDQIESLQNVVNQLMDKNKIAYKAIDGKILDQEFSQNKYFLELGKEYIAKNGIAFCYELDGVKVVTDQVILLDLSFIKAIELQQLTGSYWKDSAKNEMLQRVHGLAATGKKILEEKKAMIEERKSNDHREINKRLKLFGFDPLIGAGLPLWLPNGVIIKDEIRKFINEKRWEYDYLKVTTPVIGTVDLYKTSGHWAHYKTDMFQPFKAGNDEEFILRPMNCPHHIAVFRQEPHTYKELPMRICEDAFQHRYESSGSLTGLERVRAMEITDTHIFVRPDQLAAEFKSIYKMVKEILDTFHIEIDYLSFSVRDPLDKEKFFDDDKIWNEAEAQLEAVLKDMGVEYKRMVGEAAFYGPKFDIQIRTVQNHEITVATIQLDFVQPLKFDVTYIDADQSLKRPIMIHCAQIGTYERFIATLLEQHKGALPLWLSPNQVEIIAVGGPESEAYAEDVKNMLRKQYIRARVDARDERLAWKIREAQIHKIPYQLVLGPNEVKNNSVNYRKYGGEELIEISKNDFLNKVLQEIKQKK</sequence>
<dbReference type="Pfam" id="PF02824">
    <property type="entry name" value="TGS"/>
    <property type="match status" value="1"/>
</dbReference>
<evidence type="ECO:0000256" key="8">
    <source>
        <dbReference type="ARBA" id="ARBA00022840"/>
    </source>
</evidence>
<evidence type="ECO:0000256" key="3">
    <source>
        <dbReference type="ARBA" id="ARBA00022555"/>
    </source>
</evidence>
<dbReference type="Gene3D" id="3.10.20.30">
    <property type="match status" value="1"/>
</dbReference>
<dbReference type="InterPro" id="IPR018163">
    <property type="entry name" value="Thr/Ala-tRNA-synth_IIc_edit"/>
</dbReference>
<keyword evidence="8 13" id="KW-0067">ATP-binding</keyword>
<dbReference type="SUPFAM" id="SSF55186">
    <property type="entry name" value="ThrRS/AlaRS common domain"/>
    <property type="match status" value="1"/>
</dbReference>
<keyword evidence="2 13" id="KW-0963">Cytoplasm</keyword>
<dbReference type="GO" id="GO:0046872">
    <property type="term" value="F:metal ion binding"/>
    <property type="evidence" value="ECO:0007669"/>
    <property type="project" value="UniProtKB-KW"/>
</dbReference>
<evidence type="ECO:0000256" key="10">
    <source>
        <dbReference type="ARBA" id="ARBA00022917"/>
    </source>
</evidence>
<evidence type="ECO:0000313" key="17">
    <source>
        <dbReference type="Proteomes" id="UP000239250"/>
    </source>
</evidence>
<feature type="binding site" evidence="13">
    <location>
        <position position="516"/>
    </location>
    <ligand>
        <name>Zn(2+)</name>
        <dbReference type="ChEBI" id="CHEBI:29105"/>
        <note>catalytic</note>
    </ligand>
</feature>
<evidence type="ECO:0000313" key="16">
    <source>
        <dbReference type="EMBL" id="AVP49344.1"/>
    </source>
</evidence>
<feature type="binding site" evidence="13">
    <location>
        <position position="335"/>
    </location>
    <ligand>
        <name>Zn(2+)</name>
        <dbReference type="ChEBI" id="CHEBI:29105"/>
        <note>catalytic</note>
    </ligand>
</feature>
<evidence type="ECO:0000259" key="15">
    <source>
        <dbReference type="PROSITE" id="PS51880"/>
    </source>
</evidence>
<dbReference type="SUPFAM" id="SSF55681">
    <property type="entry name" value="Class II aaRS and biotin synthetases"/>
    <property type="match status" value="1"/>
</dbReference>
<dbReference type="PROSITE" id="PS51880">
    <property type="entry name" value="TGS"/>
    <property type="match status" value="1"/>
</dbReference>
<dbReference type="HAMAP" id="MF_00184">
    <property type="entry name" value="Thr_tRNA_synth"/>
    <property type="match status" value="1"/>
</dbReference>
<dbReference type="GO" id="GO:0000049">
    <property type="term" value="F:tRNA binding"/>
    <property type="evidence" value="ECO:0007669"/>
    <property type="project" value="UniProtKB-KW"/>
</dbReference>
<dbReference type="InterPro" id="IPR002320">
    <property type="entry name" value="Thr-tRNA-ligase_IIa"/>
</dbReference>
<dbReference type="InterPro" id="IPR012676">
    <property type="entry name" value="TGS-like"/>
</dbReference>
<reference evidence="17" key="1">
    <citation type="submission" date="2018-02" db="EMBL/GenBank/DDBJ databases">
        <title>Firefly genomes illuminate parallel origins of bioluminescence in beetles.</title>
        <authorList>
            <person name="Fallon T.R."/>
            <person name="Lower S.E.S."/>
            <person name="Behringer M."/>
            <person name="Weng J.-K."/>
        </authorList>
    </citation>
    <scope>NUCLEOTIDE SEQUENCE [LARGE SCALE GENOMIC DNA]</scope>
</reference>
<keyword evidence="5 13" id="KW-0479">Metal-binding</keyword>
<dbReference type="FunFam" id="3.40.50.800:FF:000001">
    <property type="entry name" value="Threonine--tRNA ligase"/>
    <property type="match status" value="1"/>
</dbReference>
<dbReference type="InterPro" id="IPR004154">
    <property type="entry name" value="Anticodon-bd"/>
</dbReference>
<dbReference type="Gene3D" id="3.30.980.10">
    <property type="entry name" value="Threonyl-trna Synthetase, Chain A, domain 2"/>
    <property type="match status" value="1"/>
</dbReference>
<accession>A0A2S0NK01</accession>
<dbReference type="InterPro" id="IPR006195">
    <property type="entry name" value="aa-tRNA-synth_II"/>
</dbReference>
<evidence type="ECO:0000256" key="11">
    <source>
        <dbReference type="ARBA" id="ARBA00023146"/>
    </source>
</evidence>
<keyword evidence="11 13" id="KW-0030">Aminoacyl-tRNA synthetase</keyword>
<dbReference type="InterPro" id="IPR004095">
    <property type="entry name" value="TGS"/>
</dbReference>
<evidence type="ECO:0000256" key="2">
    <source>
        <dbReference type="ARBA" id="ARBA00022490"/>
    </source>
</evidence>
<dbReference type="CDD" id="cd01667">
    <property type="entry name" value="TGS_ThrRS"/>
    <property type="match status" value="1"/>
</dbReference>
<dbReference type="InterPro" id="IPR045864">
    <property type="entry name" value="aa-tRNA-synth_II/BPL/LPL"/>
</dbReference>
<dbReference type="CDD" id="cd00860">
    <property type="entry name" value="ThrRS_anticodon"/>
    <property type="match status" value="1"/>
</dbReference>
<evidence type="ECO:0000256" key="13">
    <source>
        <dbReference type="HAMAP-Rule" id="MF_00184"/>
    </source>
</evidence>
<evidence type="ECO:0000256" key="1">
    <source>
        <dbReference type="ARBA" id="ARBA00008226"/>
    </source>
</evidence>
<keyword evidence="4 13" id="KW-0436">Ligase</keyword>
<dbReference type="Proteomes" id="UP000239250">
    <property type="component" value="Chromosome"/>
</dbReference>
<keyword evidence="9 13" id="KW-0694">RNA-binding</keyword>
<dbReference type="RefSeq" id="WP_303662667.1">
    <property type="nucleotide sequence ID" value="NZ_CP027019.1"/>
</dbReference>
<evidence type="ECO:0000256" key="9">
    <source>
        <dbReference type="ARBA" id="ARBA00022884"/>
    </source>
</evidence>
<gene>
    <name evidence="13 16" type="primary">thrS</name>
    <name evidence="16" type="ORF">C5T88_01980</name>
</gene>
<dbReference type="SUPFAM" id="SSF52954">
    <property type="entry name" value="Class II aaRS ABD-related"/>
    <property type="match status" value="1"/>
</dbReference>
<dbReference type="InterPro" id="IPR036621">
    <property type="entry name" value="Anticodon-bd_dom_sf"/>
</dbReference>
<protein>
    <recommendedName>
        <fullName evidence="13">Threonine--tRNA ligase</fullName>
        <ecNumber evidence="13">6.1.1.3</ecNumber>
    </recommendedName>
    <alternativeName>
        <fullName evidence="13">Threonyl-tRNA synthetase</fullName>
        <shortName evidence="13">ThrRS</shortName>
    </alternativeName>
</protein>
<comment type="subcellular location">
    <subcellularLocation>
        <location evidence="13">Cytoplasm</location>
    </subcellularLocation>
</comment>
<feature type="domain" description="TGS" evidence="15">
    <location>
        <begin position="1"/>
        <end position="60"/>
    </location>
</feature>
<keyword evidence="7 13" id="KW-0862">Zinc</keyword>
<dbReference type="GO" id="GO:0004829">
    <property type="term" value="F:threonine-tRNA ligase activity"/>
    <property type="evidence" value="ECO:0007669"/>
    <property type="project" value="UniProtKB-UniRule"/>
</dbReference>
<organism evidence="16 17">
    <name type="scientific">Williamsoniiplasma luminosum</name>
    <dbReference type="NCBI Taxonomy" id="214888"/>
    <lineage>
        <taxon>Bacteria</taxon>
        <taxon>Bacillati</taxon>
        <taxon>Mycoplasmatota</taxon>
        <taxon>Mollicutes</taxon>
        <taxon>Entomoplasmatales</taxon>
        <taxon>Williamsoniiplasma</taxon>
    </lineage>
</organism>
<dbReference type="PROSITE" id="PS50862">
    <property type="entry name" value="AA_TRNA_LIGASE_II"/>
    <property type="match status" value="1"/>
</dbReference>
<dbReference type="Pfam" id="PF03129">
    <property type="entry name" value="HGTP_anticodon"/>
    <property type="match status" value="1"/>
</dbReference>
<dbReference type="GO" id="GO:0005737">
    <property type="term" value="C:cytoplasm"/>
    <property type="evidence" value="ECO:0007669"/>
    <property type="project" value="UniProtKB-SubCell"/>
</dbReference>
<dbReference type="Pfam" id="PF00587">
    <property type="entry name" value="tRNA-synt_2b"/>
    <property type="match status" value="1"/>
</dbReference>
<dbReference type="SUPFAM" id="SSF81271">
    <property type="entry name" value="TGS-like"/>
    <property type="match status" value="1"/>
</dbReference>
<dbReference type="Gene3D" id="3.40.50.800">
    <property type="entry name" value="Anticodon-binding domain"/>
    <property type="match status" value="1"/>
</dbReference>
<keyword evidence="10 13" id="KW-0648">Protein biosynthesis</keyword>
<dbReference type="CDD" id="cd00771">
    <property type="entry name" value="ThrRS_core"/>
    <property type="match status" value="1"/>
</dbReference>
<evidence type="ECO:0000256" key="7">
    <source>
        <dbReference type="ARBA" id="ARBA00022833"/>
    </source>
</evidence>
<dbReference type="InterPro" id="IPR047246">
    <property type="entry name" value="ThrRS_anticodon"/>
</dbReference>
<comment type="similarity">
    <text evidence="1 13">Belongs to the class-II aminoacyl-tRNA synthetase family.</text>
</comment>
<dbReference type="InterPro" id="IPR033728">
    <property type="entry name" value="ThrRS_core"/>
</dbReference>
<dbReference type="PRINTS" id="PR01047">
    <property type="entry name" value="TRNASYNTHTHR"/>
</dbReference>
<name>A0A2S0NK01_9MOLU</name>
<dbReference type="PANTHER" id="PTHR11451">
    <property type="entry name" value="THREONINE-TRNA LIGASE"/>
    <property type="match status" value="1"/>
</dbReference>
<dbReference type="GO" id="GO:0006435">
    <property type="term" value="P:threonyl-tRNA aminoacylation"/>
    <property type="evidence" value="ECO:0007669"/>
    <property type="project" value="UniProtKB-UniRule"/>
</dbReference>
<dbReference type="PANTHER" id="PTHR11451:SF56">
    <property type="entry name" value="THREONINE--TRNA LIGASE 1"/>
    <property type="match status" value="1"/>
</dbReference>
<evidence type="ECO:0000256" key="5">
    <source>
        <dbReference type="ARBA" id="ARBA00022723"/>
    </source>
</evidence>
<evidence type="ECO:0000259" key="14">
    <source>
        <dbReference type="PROSITE" id="PS50862"/>
    </source>
</evidence>
<feature type="binding site" evidence="13">
    <location>
        <position position="386"/>
    </location>
    <ligand>
        <name>Zn(2+)</name>
        <dbReference type="ChEBI" id="CHEBI:29105"/>
        <note>catalytic</note>
    </ligand>
</feature>
<dbReference type="FunFam" id="3.30.930.10:FF:000002">
    <property type="entry name" value="Threonine--tRNA ligase"/>
    <property type="match status" value="1"/>
</dbReference>
<comment type="caution">
    <text evidence="13">Lacks conserved residue(s) required for the propagation of feature annotation.</text>
</comment>
<evidence type="ECO:0000256" key="4">
    <source>
        <dbReference type="ARBA" id="ARBA00022598"/>
    </source>
</evidence>
<dbReference type="AlphaFoldDB" id="A0A2S0NK01"/>
<evidence type="ECO:0000256" key="6">
    <source>
        <dbReference type="ARBA" id="ARBA00022741"/>
    </source>
</evidence>
<comment type="catalytic activity">
    <reaction evidence="12 13">
        <text>tRNA(Thr) + L-threonine + ATP = L-threonyl-tRNA(Thr) + AMP + diphosphate + H(+)</text>
        <dbReference type="Rhea" id="RHEA:24624"/>
        <dbReference type="Rhea" id="RHEA-COMP:9670"/>
        <dbReference type="Rhea" id="RHEA-COMP:9704"/>
        <dbReference type="ChEBI" id="CHEBI:15378"/>
        <dbReference type="ChEBI" id="CHEBI:30616"/>
        <dbReference type="ChEBI" id="CHEBI:33019"/>
        <dbReference type="ChEBI" id="CHEBI:57926"/>
        <dbReference type="ChEBI" id="CHEBI:78442"/>
        <dbReference type="ChEBI" id="CHEBI:78534"/>
        <dbReference type="ChEBI" id="CHEBI:456215"/>
        <dbReference type="EC" id="6.1.1.3"/>
    </reaction>
</comment>
<dbReference type="InterPro" id="IPR002314">
    <property type="entry name" value="aa-tRNA-synt_IIb"/>
</dbReference>
<dbReference type="EMBL" id="CP027019">
    <property type="protein sequence ID" value="AVP49344.1"/>
    <property type="molecule type" value="Genomic_DNA"/>
</dbReference>
<dbReference type="EC" id="6.1.1.3" evidence="13"/>
<dbReference type="GO" id="GO:0005524">
    <property type="term" value="F:ATP binding"/>
    <property type="evidence" value="ECO:0007669"/>
    <property type="project" value="UniProtKB-UniRule"/>
</dbReference>
<keyword evidence="6 13" id="KW-0547">Nucleotide-binding</keyword>
<dbReference type="NCBIfam" id="TIGR00418">
    <property type="entry name" value="thrS"/>
    <property type="match status" value="1"/>
</dbReference>
<comment type="cofactor">
    <cofactor evidence="13">
        <name>Zn(2+)</name>
        <dbReference type="ChEBI" id="CHEBI:29105"/>
    </cofactor>
    <text evidence="13">Binds 1 zinc ion per subunit.</text>
</comment>
<dbReference type="Gene3D" id="3.30.930.10">
    <property type="entry name" value="Bira Bifunctional Protein, Domain 2"/>
    <property type="match status" value="1"/>
</dbReference>
<feature type="domain" description="Aminoacyl-transfer RNA synthetases class-II family profile" evidence="14">
    <location>
        <begin position="272"/>
        <end position="539"/>
    </location>
</feature>
<proteinExistence type="inferred from homology"/>